<evidence type="ECO:0000313" key="1">
    <source>
        <dbReference type="EMBL" id="KLO13013.1"/>
    </source>
</evidence>
<dbReference type="AlphaFoldDB" id="A0A0H2RU90"/>
<sequence length="123" mass="13721">RQPRERKEWTVPPAPGLTLRQRVEKMEREAGVRCWDMSCGVGPTDEDPSPEISCLEAKKLIAIQRDGDDTKTPICEHRFHPACLVSAERVAGYDGGNGGEEVEVACSVCRLPGHVQRHEWEEG</sequence>
<accession>A0A0H2RU90</accession>
<dbReference type="Proteomes" id="UP000053477">
    <property type="component" value="Unassembled WGS sequence"/>
</dbReference>
<name>A0A0H2RU90_9AGAM</name>
<protein>
    <submittedName>
        <fullName evidence="1">Uncharacterized protein</fullName>
    </submittedName>
</protein>
<feature type="non-terminal residue" evidence="1">
    <location>
        <position position="123"/>
    </location>
</feature>
<keyword evidence="2" id="KW-1185">Reference proteome</keyword>
<dbReference type="InParanoid" id="A0A0H2RU90"/>
<reference evidence="1 2" key="1">
    <citation type="submission" date="2015-04" db="EMBL/GenBank/DDBJ databases">
        <title>Complete genome sequence of Schizopora paradoxa KUC8140, a cosmopolitan wood degrader in East Asia.</title>
        <authorList>
            <consortium name="DOE Joint Genome Institute"/>
            <person name="Min B."/>
            <person name="Park H."/>
            <person name="Jang Y."/>
            <person name="Kim J.-J."/>
            <person name="Kim K.H."/>
            <person name="Pangilinan J."/>
            <person name="Lipzen A."/>
            <person name="Riley R."/>
            <person name="Grigoriev I.V."/>
            <person name="Spatafora J.W."/>
            <person name="Choi I.-G."/>
        </authorList>
    </citation>
    <scope>NUCLEOTIDE SEQUENCE [LARGE SCALE GENOMIC DNA]</scope>
    <source>
        <strain evidence="1 2">KUC8140</strain>
    </source>
</reference>
<evidence type="ECO:0000313" key="2">
    <source>
        <dbReference type="Proteomes" id="UP000053477"/>
    </source>
</evidence>
<gene>
    <name evidence="1" type="ORF">SCHPADRAFT_809837</name>
</gene>
<dbReference type="OrthoDB" id="8062037at2759"/>
<dbReference type="STRING" id="27342.A0A0H2RU90"/>
<feature type="non-terminal residue" evidence="1">
    <location>
        <position position="1"/>
    </location>
</feature>
<organism evidence="1 2">
    <name type="scientific">Schizopora paradoxa</name>
    <dbReference type="NCBI Taxonomy" id="27342"/>
    <lineage>
        <taxon>Eukaryota</taxon>
        <taxon>Fungi</taxon>
        <taxon>Dikarya</taxon>
        <taxon>Basidiomycota</taxon>
        <taxon>Agaricomycotina</taxon>
        <taxon>Agaricomycetes</taxon>
        <taxon>Hymenochaetales</taxon>
        <taxon>Schizoporaceae</taxon>
        <taxon>Schizopora</taxon>
    </lineage>
</organism>
<proteinExistence type="predicted"/>
<dbReference type="EMBL" id="KQ085967">
    <property type="protein sequence ID" value="KLO13013.1"/>
    <property type="molecule type" value="Genomic_DNA"/>
</dbReference>